<dbReference type="PANTHER" id="PTHR11220">
    <property type="entry name" value="HEME-BINDING PROTEIN-RELATED"/>
    <property type="match status" value="1"/>
</dbReference>
<reference evidence="2 3" key="2">
    <citation type="submission" date="2019-01" db="EMBL/GenBank/DDBJ databases">
        <title>The decoding of complex shrimp genome reveals the adaptation for benthos swimmer, frequently molting mechanism and breeding impact on genome.</title>
        <authorList>
            <person name="Sun Y."/>
            <person name="Gao Y."/>
            <person name="Yu Y."/>
        </authorList>
    </citation>
    <scope>NUCLEOTIDE SEQUENCE [LARGE SCALE GENOMIC DNA]</scope>
    <source>
        <tissue evidence="2">Muscle</tissue>
    </source>
</reference>
<gene>
    <name evidence="2" type="ORF">C7M84_005639</name>
</gene>
<dbReference type="PANTHER" id="PTHR11220:SF73">
    <property type="entry name" value="HEME-BINDING PROTEIN 2"/>
    <property type="match status" value="1"/>
</dbReference>
<proteinExistence type="inferred from homology"/>
<dbReference type="InterPro" id="IPR011256">
    <property type="entry name" value="Reg_factor_effector_dom_sf"/>
</dbReference>
<dbReference type="InterPro" id="IPR006917">
    <property type="entry name" value="SOUL_heme-bd"/>
</dbReference>
<accession>A0A3R7QRR3</accession>
<dbReference type="Proteomes" id="UP000283509">
    <property type="component" value="Unassembled WGS sequence"/>
</dbReference>
<dbReference type="EMBL" id="QCYY01001732">
    <property type="protein sequence ID" value="ROT75805.1"/>
    <property type="molecule type" value="Genomic_DNA"/>
</dbReference>
<evidence type="ECO:0000313" key="3">
    <source>
        <dbReference type="Proteomes" id="UP000283509"/>
    </source>
</evidence>
<comment type="similarity">
    <text evidence="1">Belongs to the HEBP family.</text>
</comment>
<dbReference type="SUPFAM" id="SSF55136">
    <property type="entry name" value="Probable bacterial effector-binding domain"/>
    <property type="match status" value="2"/>
</dbReference>
<sequence>MEKRPPIDTFTSQISSFFQTYEEAPYAVTESHAGYEERVYPARKWVCTEHTAHRDDEDVTSSMFWKLFRYISGNNNRVQQEIEMTIPVSTEYTAGTTTNKYEMCFYIGAVHQDDPARPQTKMTVGGYMNDDEDWLEEANRLAELIEANGETVSLSHMYWVGYDAPFKFWNRRNEPATPADQNVSLQDRPEMTVLTRTVGGYMNDDEDWLEEANRLAELIEANGETVSLSHMYWVGYDAPFKFWNRRNEVWFVKN</sequence>
<dbReference type="AlphaFoldDB" id="A0A3R7QRR3"/>
<dbReference type="Pfam" id="PF04832">
    <property type="entry name" value="SOUL"/>
    <property type="match status" value="2"/>
</dbReference>
<organism evidence="2 3">
    <name type="scientific">Penaeus vannamei</name>
    <name type="common">Whiteleg shrimp</name>
    <name type="synonym">Litopenaeus vannamei</name>
    <dbReference type="NCBI Taxonomy" id="6689"/>
    <lineage>
        <taxon>Eukaryota</taxon>
        <taxon>Metazoa</taxon>
        <taxon>Ecdysozoa</taxon>
        <taxon>Arthropoda</taxon>
        <taxon>Crustacea</taxon>
        <taxon>Multicrustacea</taxon>
        <taxon>Malacostraca</taxon>
        <taxon>Eumalacostraca</taxon>
        <taxon>Eucarida</taxon>
        <taxon>Decapoda</taxon>
        <taxon>Dendrobranchiata</taxon>
        <taxon>Penaeoidea</taxon>
        <taxon>Penaeidae</taxon>
        <taxon>Penaeus</taxon>
    </lineage>
</organism>
<dbReference type="OrthoDB" id="6424451at2759"/>
<name>A0A3R7QRR3_PENVA</name>
<evidence type="ECO:0000313" key="2">
    <source>
        <dbReference type="EMBL" id="ROT75805.1"/>
    </source>
</evidence>
<protein>
    <submittedName>
        <fullName evidence="2">Heme-binding protein 2</fullName>
    </submittedName>
</protein>
<evidence type="ECO:0000256" key="1">
    <source>
        <dbReference type="ARBA" id="ARBA00009817"/>
    </source>
</evidence>
<reference evidence="2 3" key="1">
    <citation type="submission" date="2018-04" db="EMBL/GenBank/DDBJ databases">
        <authorList>
            <person name="Zhang X."/>
            <person name="Yuan J."/>
            <person name="Li F."/>
            <person name="Xiang J."/>
        </authorList>
    </citation>
    <scope>NUCLEOTIDE SEQUENCE [LARGE SCALE GENOMIC DNA]</scope>
    <source>
        <tissue evidence="2">Muscle</tissue>
    </source>
</reference>
<comment type="caution">
    <text evidence="2">The sequence shown here is derived from an EMBL/GenBank/DDBJ whole genome shotgun (WGS) entry which is preliminary data.</text>
</comment>
<keyword evidence="3" id="KW-1185">Reference proteome</keyword>
<dbReference type="Gene3D" id="3.20.80.10">
    <property type="entry name" value="Regulatory factor, effector binding domain"/>
    <property type="match status" value="2"/>
</dbReference>